<dbReference type="EMBL" id="SRLO01000371">
    <property type="protein sequence ID" value="TNN58766.1"/>
    <property type="molecule type" value="Genomic_DNA"/>
</dbReference>
<proteinExistence type="predicted"/>
<comment type="caution">
    <text evidence="1">The sequence shown here is derived from an EMBL/GenBank/DDBJ whole genome shotgun (WGS) entry which is preliminary data.</text>
</comment>
<reference evidence="1 2" key="1">
    <citation type="submission" date="2019-03" db="EMBL/GenBank/DDBJ databases">
        <title>First draft genome of Liparis tanakae, snailfish: a comprehensive survey of snailfish specific genes.</title>
        <authorList>
            <person name="Kim W."/>
            <person name="Song I."/>
            <person name="Jeong J.-H."/>
            <person name="Kim D."/>
            <person name="Kim S."/>
            <person name="Ryu S."/>
            <person name="Song J.Y."/>
            <person name="Lee S.K."/>
        </authorList>
    </citation>
    <scope>NUCLEOTIDE SEQUENCE [LARGE SCALE GENOMIC DNA]</scope>
    <source>
        <tissue evidence="1">Muscle</tissue>
    </source>
</reference>
<evidence type="ECO:0000313" key="1">
    <source>
        <dbReference type="EMBL" id="TNN58766.1"/>
    </source>
</evidence>
<dbReference type="Proteomes" id="UP000314294">
    <property type="component" value="Unassembled WGS sequence"/>
</dbReference>
<protein>
    <submittedName>
        <fullName evidence="1">Uncharacterized protein</fullName>
    </submittedName>
</protein>
<evidence type="ECO:0000313" key="2">
    <source>
        <dbReference type="Proteomes" id="UP000314294"/>
    </source>
</evidence>
<dbReference type="AlphaFoldDB" id="A0A4Z2GZ14"/>
<organism evidence="1 2">
    <name type="scientific">Liparis tanakae</name>
    <name type="common">Tanaka's snailfish</name>
    <dbReference type="NCBI Taxonomy" id="230148"/>
    <lineage>
        <taxon>Eukaryota</taxon>
        <taxon>Metazoa</taxon>
        <taxon>Chordata</taxon>
        <taxon>Craniata</taxon>
        <taxon>Vertebrata</taxon>
        <taxon>Euteleostomi</taxon>
        <taxon>Actinopterygii</taxon>
        <taxon>Neopterygii</taxon>
        <taxon>Teleostei</taxon>
        <taxon>Neoteleostei</taxon>
        <taxon>Acanthomorphata</taxon>
        <taxon>Eupercaria</taxon>
        <taxon>Perciformes</taxon>
        <taxon>Cottioidei</taxon>
        <taxon>Cottales</taxon>
        <taxon>Liparidae</taxon>
        <taxon>Liparis</taxon>
    </lineage>
</organism>
<name>A0A4Z2GZ14_9TELE</name>
<gene>
    <name evidence="1" type="ORF">EYF80_031011</name>
</gene>
<accession>A0A4Z2GZ14</accession>
<sequence>MRARLPISKLLAMTPTSALWRLKRLSRVIGAHGALCQHERAFRHQEDLDVGKTRDLLLAVILLRVVGAAPLGADLVFHLHPSAQAPVGLDSMKLNGSGPAESIWL</sequence>
<keyword evidence="2" id="KW-1185">Reference proteome</keyword>